<keyword evidence="2" id="KW-1185">Reference proteome</keyword>
<dbReference type="HOGENOM" id="CLU_113690_0_0_14"/>
<dbReference type="EMBL" id="FR773153">
    <property type="protein sequence ID" value="CBY93303.1"/>
    <property type="molecule type" value="Genomic_DNA"/>
</dbReference>
<dbReference type="Proteomes" id="UP000008637">
    <property type="component" value="Chromosome"/>
</dbReference>
<protein>
    <submittedName>
        <fullName evidence="1">Uncharacterized protein</fullName>
    </submittedName>
</protein>
<organism evidence="1 2">
    <name type="scientific">Mycoplasma haemofelis (strain Langford 1)</name>
    <name type="common">Haemobartonella felis</name>
    <dbReference type="NCBI Taxonomy" id="941640"/>
    <lineage>
        <taxon>Bacteria</taxon>
        <taxon>Bacillati</taxon>
        <taxon>Mycoplasmatota</taxon>
        <taxon>Mollicutes</taxon>
        <taxon>Mycoplasmataceae</taxon>
        <taxon>Mycoplasma</taxon>
    </lineage>
</organism>
<evidence type="ECO:0000313" key="1">
    <source>
        <dbReference type="EMBL" id="CBY93303.1"/>
    </source>
</evidence>
<dbReference type="KEGG" id="mha:HF1_12950"/>
<accession>E8ZJI2</accession>
<gene>
    <name evidence="1" type="ORF">HF1_12950</name>
</gene>
<name>E8ZJI2_MYCHL</name>
<dbReference type="AlphaFoldDB" id="E8ZJI2"/>
<proteinExistence type="predicted"/>
<evidence type="ECO:0000313" key="2">
    <source>
        <dbReference type="Proteomes" id="UP000008637"/>
    </source>
</evidence>
<sequence length="194" mass="21884">MKLEFIGLSGAAAAGTGLTGYYLYSKSPQDDSIRSKLSSFRLISSLSKEEVEKQWKAEFEIDKDEIKKVITHITDENKGGEALSKWCGENLDKPAKEPLLTNVKRWCTIGSIESRIEPGKTFIGEAEQDWESKWSQHSTTEKRKKIGLTQAKGDGTKENDVAAIKEWCNQNRSKDFLAKEKEAVYDEVVSWCVK</sequence>
<reference evidence="1 2" key="1">
    <citation type="journal article" date="2011" name="J. Bacteriol.">
        <title>Complete genome sequence of Mycoplasma haemofelis, a hemotropic mycoplasma.</title>
        <authorList>
            <person name="Barker E.N."/>
            <person name="Helps C.R."/>
            <person name="Peters I.R."/>
            <person name="Darby A.C."/>
            <person name="Radford A.D."/>
            <person name="Tasker S."/>
        </authorList>
    </citation>
    <scope>NUCLEOTIDE SEQUENCE [LARGE SCALE GENOMIC DNA]</scope>
    <source>
        <strain evidence="1 2">Langford 1</strain>
    </source>
</reference>